<evidence type="ECO:0000313" key="3">
    <source>
        <dbReference type="EMBL" id="KAK3299774.1"/>
    </source>
</evidence>
<dbReference type="EMBL" id="JAUEPN010000001">
    <property type="protein sequence ID" value="KAK3299774.1"/>
    <property type="molecule type" value="Genomic_DNA"/>
</dbReference>
<keyword evidence="2" id="KW-0812">Transmembrane</keyword>
<dbReference type="AlphaFoldDB" id="A0AAE0HP31"/>
<keyword evidence="2" id="KW-1133">Transmembrane helix</keyword>
<feature type="region of interest" description="Disordered" evidence="1">
    <location>
        <begin position="1"/>
        <end position="20"/>
    </location>
</feature>
<evidence type="ECO:0000256" key="2">
    <source>
        <dbReference type="SAM" id="Phobius"/>
    </source>
</evidence>
<accession>A0AAE0HP31</accession>
<reference evidence="3" key="2">
    <citation type="submission" date="2023-06" db="EMBL/GenBank/DDBJ databases">
        <authorList>
            <consortium name="Lawrence Berkeley National Laboratory"/>
            <person name="Haridas S."/>
            <person name="Hensen N."/>
            <person name="Bonometti L."/>
            <person name="Westerberg I."/>
            <person name="Brannstrom I.O."/>
            <person name="Guillou S."/>
            <person name="Cros-Aarteil S."/>
            <person name="Calhoun S."/>
            <person name="Kuo A."/>
            <person name="Mondo S."/>
            <person name="Pangilinan J."/>
            <person name="Riley R."/>
            <person name="Labutti K."/>
            <person name="Andreopoulos B."/>
            <person name="Lipzen A."/>
            <person name="Chen C."/>
            <person name="Yanf M."/>
            <person name="Daum C."/>
            <person name="Ng V."/>
            <person name="Clum A."/>
            <person name="Steindorff A."/>
            <person name="Ohm R."/>
            <person name="Martin F."/>
            <person name="Silar P."/>
            <person name="Natvig D."/>
            <person name="Lalanne C."/>
            <person name="Gautier V."/>
            <person name="Ament-Velasquez S.L."/>
            <person name="Kruys A."/>
            <person name="Hutchinson M.I."/>
            <person name="Powell A.J."/>
            <person name="Barry K."/>
            <person name="Miller A.N."/>
            <person name="Grigoriev I.V."/>
            <person name="Debuchy R."/>
            <person name="Gladieux P."/>
            <person name="Thoren M.H."/>
            <person name="Johannesson H."/>
        </authorList>
    </citation>
    <scope>NUCLEOTIDE SEQUENCE</scope>
    <source>
        <strain evidence="3">CBS 168.71</strain>
    </source>
</reference>
<dbReference type="Proteomes" id="UP001278766">
    <property type="component" value="Unassembled WGS sequence"/>
</dbReference>
<keyword evidence="2" id="KW-0472">Membrane</keyword>
<organism evidence="3 4">
    <name type="scientific">Chaetomium fimeti</name>
    <dbReference type="NCBI Taxonomy" id="1854472"/>
    <lineage>
        <taxon>Eukaryota</taxon>
        <taxon>Fungi</taxon>
        <taxon>Dikarya</taxon>
        <taxon>Ascomycota</taxon>
        <taxon>Pezizomycotina</taxon>
        <taxon>Sordariomycetes</taxon>
        <taxon>Sordariomycetidae</taxon>
        <taxon>Sordariales</taxon>
        <taxon>Chaetomiaceae</taxon>
        <taxon>Chaetomium</taxon>
    </lineage>
</organism>
<name>A0AAE0HP31_9PEZI</name>
<reference evidence="3" key="1">
    <citation type="journal article" date="2023" name="Mol. Phylogenet. Evol.">
        <title>Genome-scale phylogeny and comparative genomics of the fungal order Sordariales.</title>
        <authorList>
            <person name="Hensen N."/>
            <person name="Bonometti L."/>
            <person name="Westerberg I."/>
            <person name="Brannstrom I.O."/>
            <person name="Guillou S."/>
            <person name="Cros-Aarteil S."/>
            <person name="Calhoun S."/>
            <person name="Haridas S."/>
            <person name="Kuo A."/>
            <person name="Mondo S."/>
            <person name="Pangilinan J."/>
            <person name="Riley R."/>
            <person name="LaButti K."/>
            <person name="Andreopoulos B."/>
            <person name="Lipzen A."/>
            <person name="Chen C."/>
            <person name="Yan M."/>
            <person name="Daum C."/>
            <person name="Ng V."/>
            <person name="Clum A."/>
            <person name="Steindorff A."/>
            <person name="Ohm R.A."/>
            <person name="Martin F."/>
            <person name="Silar P."/>
            <person name="Natvig D.O."/>
            <person name="Lalanne C."/>
            <person name="Gautier V."/>
            <person name="Ament-Velasquez S.L."/>
            <person name="Kruys A."/>
            <person name="Hutchinson M.I."/>
            <person name="Powell A.J."/>
            <person name="Barry K."/>
            <person name="Miller A.N."/>
            <person name="Grigoriev I.V."/>
            <person name="Debuchy R."/>
            <person name="Gladieux P."/>
            <person name="Hiltunen Thoren M."/>
            <person name="Johannesson H."/>
        </authorList>
    </citation>
    <scope>NUCLEOTIDE SEQUENCE</scope>
    <source>
        <strain evidence="3">CBS 168.71</strain>
    </source>
</reference>
<evidence type="ECO:0000313" key="4">
    <source>
        <dbReference type="Proteomes" id="UP001278766"/>
    </source>
</evidence>
<proteinExistence type="predicted"/>
<protein>
    <submittedName>
        <fullName evidence="3">Uncharacterized protein</fullName>
    </submittedName>
</protein>
<keyword evidence="4" id="KW-1185">Reference proteome</keyword>
<dbReference type="RefSeq" id="XP_062663288.1">
    <property type="nucleotide sequence ID" value="XM_062802626.1"/>
</dbReference>
<gene>
    <name evidence="3" type="ORF">B0H64DRAFT_379132</name>
</gene>
<feature type="transmembrane region" description="Helical" evidence="2">
    <location>
        <begin position="107"/>
        <end position="130"/>
    </location>
</feature>
<sequence length="227" mass="24802">MRCNSRNVASMKGGARRNCGTALRQPRAAPGFHGLEQLSHSLARFPFQITKTPSLGGWGSSSVTVSSPDVTQLHHFRHTETPLSTGTKSQENKLSGDHEFAGSWDATLMHCILFFFPFSFLFLFFPLFCFHPAQSIESGKPDESANSGDSQEYHQSLITISVQEYVDNASPDFSTGIQNGHDRRHGKQLCSPALLLGRSPGRLRGCKNQRCCPLALGLETTVGTACS</sequence>
<evidence type="ECO:0000256" key="1">
    <source>
        <dbReference type="SAM" id="MobiDB-lite"/>
    </source>
</evidence>
<dbReference type="GeneID" id="87839574"/>
<comment type="caution">
    <text evidence="3">The sequence shown here is derived from an EMBL/GenBank/DDBJ whole genome shotgun (WGS) entry which is preliminary data.</text>
</comment>